<dbReference type="InterPro" id="IPR004843">
    <property type="entry name" value="Calcineurin-like_PHP"/>
</dbReference>
<evidence type="ECO:0000259" key="1">
    <source>
        <dbReference type="Pfam" id="PF00149"/>
    </source>
</evidence>
<dbReference type="InterPro" id="IPR029052">
    <property type="entry name" value="Metallo-depent_PP-like"/>
</dbReference>
<gene>
    <name evidence="2" type="ORF">ENX73_00040</name>
</gene>
<dbReference type="GO" id="GO:0110154">
    <property type="term" value="P:RNA decapping"/>
    <property type="evidence" value="ECO:0007669"/>
    <property type="project" value="TreeGrafter"/>
</dbReference>
<dbReference type="InterPro" id="IPR050126">
    <property type="entry name" value="Ap4A_hydrolase"/>
</dbReference>
<dbReference type="GO" id="GO:0005737">
    <property type="term" value="C:cytoplasm"/>
    <property type="evidence" value="ECO:0007669"/>
    <property type="project" value="TreeGrafter"/>
</dbReference>
<dbReference type="CDD" id="cd00144">
    <property type="entry name" value="MPP_PPP_family"/>
    <property type="match status" value="1"/>
</dbReference>
<proteinExistence type="predicted"/>
<reference evidence="2" key="1">
    <citation type="journal article" date="2020" name="mSystems">
        <title>Genome- and Community-Level Interaction Insights into Carbon Utilization and Element Cycling Functions of Hydrothermarchaeota in Hydrothermal Sediment.</title>
        <authorList>
            <person name="Zhou Z."/>
            <person name="Liu Y."/>
            <person name="Xu W."/>
            <person name="Pan J."/>
            <person name="Luo Z.H."/>
            <person name="Li M."/>
        </authorList>
    </citation>
    <scope>NUCLEOTIDE SEQUENCE [LARGE SCALE GENOMIC DNA]</scope>
    <source>
        <strain evidence="2">SpSt-966</strain>
    </source>
</reference>
<accession>A0A7V3RDD4</accession>
<protein>
    <submittedName>
        <fullName evidence="2">Serine/threonine protein phosphatase</fullName>
    </submittedName>
</protein>
<dbReference type="PANTHER" id="PTHR42850:SF4">
    <property type="entry name" value="ZINC-DEPENDENT ENDOPOLYPHOSPHATASE"/>
    <property type="match status" value="1"/>
</dbReference>
<comment type="caution">
    <text evidence="2">The sequence shown here is derived from an EMBL/GenBank/DDBJ whole genome shotgun (WGS) entry which is preliminary data.</text>
</comment>
<sequence>MIYAIGDIHGCLNSLERLVEKVNPGSNDTMIFLGDYIDRGKNSKGVVEFLMRLYNTKTVFIKGNHEWMFKQFYDTRDPQDWELWKYNGAEKTLESYGGIEQIPIEHVKFLEQTKVYHIQDGYIFVHGGVKPHIKIEDQKIDDMIWIREEFINSKNPMNGYTVVFGHTPMNEPLILSDKIGIDTGCVYGGSLTCIRLEDKKIFQVRCKN</sequence>
<dbReference type="InterPro" id="IPR006186">
    <property type="entry name" value="Ser/Thr-sp_prot-phosphatase"/>
</dbReference>
<dbReference type="GO" id="GO:0008803">
    <property type="term" value="F:bis(5'-nucleosyl)-tetraphosphatase (symmetrical) activity"/>
    <property type="evidence" value="ECO:0007669"/>
    <property type="project" value="TreeGrafter"/>
</dbReference>
<dbReference type="PRINTS" id="PR00114">
    <property type="entry name" value="STPHPHTASE"/>
</dbReference>
<dbReference type="EMBL" id="DTPE01000001">
    <property type="protein sequence ID" value="HGE74502.1"/>
    <property type="molecule type" value="Genomic_DNA"/>
</dbReference>
<dbReference type="SUPFAM" id="SSF56300">
    <property type="entry name" value="Metallo-dependent phosphatases"/>
    <property type="match status" value="1"/>
</dbReference>
<dbReference type="Pfam" id="PF00149">
    <property type="entry name" value="Metallophos"/>
    <property type="match status" value="1"/>
</dbReference>
<dbReference type="Gene3D" id="3.60.21.10">
    <property type="match status" value="1"/>
</dbReference>
<dbReference type="AlphaFoldDB" id="A0A7V3RDD4"/>
<organism evidence="2">
    <name type="scientific">Mesoaciditoga lauensis</name>
    <dbReference type="NCBI Taxonomy" id="1495039"/>
    <lineage>
        <taxon>Bacteria</taxon>
        <taxon>Thermotogati</taxon>
        <taxon>Thermotogota</taxon>
        <taxon>Thermotogae</taxon>
        <taxon>Mesoaciditogales</taxon>
        <taxon>Mesoaciditogaceae</taxon>
        <taxon>Mesoaciditoga</taxon>
    </lineage>
</organism>
<dbReference type="GO" id="GO:0016791">
    <property type="term" value="F:phosphatase activity"/>
    <property type="evidence" value="ECO:0007669"/>
    <property type="project" value="TreeGrafter"/>
</dbReference>
<name>A0A7V3RDD4_9BACT</name>
<dbReference type="PANTHER" id="PTHR42850">
    <property type="entry name" value="METALLOPHOSPHOESTERASE"/>
    <property type="match status" value="1"/>
</dbReference>
<feature type="domain" description="Calcineurin-like phosphoesterase" evidence="1">
    <location>
        <begin position="2"/>
        <end position="177"/>
    </location>
</feature>
<evidence type="ECO:0000313" key="2">
    <source>
        <dbReference type="EMBL" id="HGE74502.1"/>
    </source>
</evidence>